<accession>A0AAE3R5V4</accession>
<dbReference type="InterPro" id="IPR051606">
    <property type="entry name" value="Polyketide_Oxido-like"/>
</dbReference>
<reference evidence="2" key="1">
    <citation type="submission" date="2023-05" db="EMBL/GenBank/DDBJ databases">
        <authorList>
            <person name="Zhang X."/>
        </authorList>
    </citation>
    <scope>NUCLEOTIDE SEQUENCE</scope>
    <source>
        <strain evidence="2">BD1B2-1</strain>
    </source>
</reference>
<dbReference type="GO" id="GO:0004074">
    <property type="term" value="F:biliverdin reductase [NAD(P)H] activity"/>
    <property type="evidence" value="ECO:0007669"/>
    <property type="project" value="TreeGrafter"/>
</dbReference>
<dbReference type="AlphaFoldDB" id="A0AAE3R5V4"/>
<proteinExistence type="predicted"/>
<sequence length="210" mass="23026">MNITVIGASSGIGLLVVKQALDKGYQVTTLSRRTQSLPAHAALSAISGSATSVTYVKRAISKADAVIVTIGKSSDKQPSLFSDTGRALIAAATELHTRVPFLAITGFGAGESHSYNPLWVKLVMNTILKKEYEDKTRFEKMLADSSLRWEIVRPGLLTNHSWTGQYQVVPELYKGMKVSRISRADVADFLLRQAENPTLLHKYVALTYSR</sequence>
<dbReference type="RefSeq" id="WP_314511819.1">
    <property type="nucleotide sequence ID" value="NZ_JASJOU010000004.1"/>
</dbReference>
<dbReference type="Pfam" id="PF13460">
    <property type="entry name" value="NAD_binding_10"/>
    <property type="match status" value="1"/>
</dbReference>
<organism evidence="2 3">
    <name type="scientific">Xanthocytophaga agilis</name>
    <dbReference type="NCBI Taxonomy" id="3048010"/>
    <lineage>
        <taxon>Bacteria</taxon>
        <taxon>Pseudomonadati</taxon>
        <taxon>Bacteroidota</taxon>
        <taxon>Cytophagia</taxon>
        <taxon>Cytophagales</taxon>
        <taxon>Rhodocytophagaceae</taxon>
        <taxon>Xanthocytophaga</taxon>
    </lineage>
</organism>
<dbReference type="Proteomes" id="UP001232063">
    <property type="component" value="Unassembled WGS sequence"/>
</dbReference>
<dbReference type="SUPFAM" id="SSF51735">
    <property type="entry name" value="NAD(P)-binding Rossmann-fold domains"/>
    <property type="match status" value="1"/>
</dbReference>
<keyword evidence="3" id="KW-1185">Reference proteome</keyword>
<evidence type="ECO:0000259" key="1">
    <source>
        <dbReference type="Pfam" id="PF13460"/>
    </source>
</evidence>
<dbReference type="InterPro" id="IPR036291">
    <property type="entry name" value="NAD(P)-bd_dom_sf"/>
</dbReference>
<protein>
    <submittedName>
        <fullName evidence="2">NAD(P)H-binding protein</fullName>
    </submittedName>
</protein>
<evidence type="ECO:0000313" key="2">
    <source>
        <dbReference type="EMBL" id="MDJ1502024.1"/>
    </source>
</evidence>
<gene>
    <name evidence="2" type="ORF">QNI22_15260</name>
</gene>
<dbReference type="GO" id="GO:0042602">
    <property type="term" value="F:riboflavin reductase (NADPH) activity"/>
    <property type="evidence" value="ECO:0007669"/>
    <property type="project" value="TreeGrafter"/>
</dbReference>
<dbReference type="PANTHER" id="PTHR43355">
    <property type="entry name" value="FLAVIN REDUCTASE (NADPH)"/>
    <property type="match status" value="1"/>
</dbReference>
<feature type="domain" description="NAD(P)-binding" evidence="1">
    <location>
        <begin position="7"/>
        <end position="197"/>
    </location>
</feature>
<evidence type="ECO:0000313" key="3">
    <source>
        <dbReference type="Proteomes" id="UP001232063"/>
    </source>
</evidence>
<dbReference type="Gene3D" id="3.40.50.720">
    <property type="entry name" value="NAD(P)-binding Rossmann-like Domain"/>
    <property type="match status" value="1"/>
</dbReference>
<dbReference type="PANTHER" id="PTHR43355:SF2">
    <property type="entry name" value="FLAVIN REDUCTASE (NADPH)"/>
    <property type="match status" value="1"/>
</dbReference>
<comment type="caution">
    <text evidence="2">The sequence shown here is derived from an EMBL/GenBank/DDBJ whole genome shotgun (WGS) entry which is preliminary data.</text>
</comment>
<dbReference type="InterPro" id="IPR016040">
    <property type="entry name" value="NAD(P)-bd_dom"/>
</dbReference>
<name>A0AAE3R5V4_9BACT</name>
<dbReference type="EMBL" id="JASJOU010000004">
    <property type="protein sequence ID" value="MDJ1502024.1"/>
    <property type="molecule type" value="Genomic_DNA"/>
</dbReference>